<evidence type="ECO:0000313" key="1">
    <source>
        <dbReference type="EMBL" id="GMF07317.1"/>
    </source>
</evidence>
<name>A0ACB5UBK7_AMBMO</name>
<dbReference type="Proteomes" id="UP001165064">
    <property type="component" value="Unassembled WGS sequence"/>
</dbReference>
<organism evidence="1 2">
    <name type="scientific">Ambrosiozyma monospora</name>
    <name type="common">Yeast</name>
    <name type="synonym">Endomycopsis monosporus</name>
    <dbReference type="NCBI Taxonomy" id="43982"/>
    <lineage>
        <taxon>Eukaryota</taxon>
        <taxon>Fungi</taxon>
        <taxon>Dikarya</taxon>
        <taxon>Ascomycota</taxon>
        <taxon>Saccharomycotina</taxon>
        <taxon>Pichiomycetes</taxon>
        <taxon>Pichiales</taxon>
        <taxon>Pichiaceae</taxon>
        <taxon>Ambrosiozyma</taxon>
    </lineage>
</organism>
<sequence>MKSQTVNSNSRHRQQQLINTPARKKRFKLRSIISELQLQTFSTTANRQSNPIEPPQTHRNAESLGSGDRVDGVSSDIGSSDRDISGDNRNTSTQNPNTRHTSGPSQNSEPERFPKNVDMEAYQRDIEKLMHDIKWVYSKW</sequence>
<gene>
    <name evidence="1" type="ORF">Amon02_001285000</name>
</gene>
<evidence type="ECO:0000313" key="2">
    <source>
        <dbReference type="Proteomes" id="UP001165064"/>
    </source>
</evidence>
<protein>
    <submittedName>
        <fullName evidence="1">Unnamed protein product</fullName>
    </submittedName>
</protein>
<proteinExistence type="predicted"/>
<accession>A0ACB5UBK7</accession>
<keyword evidence="2" id="KW-1185">Reference proteome</keyword>
<reference evidence="1" key="1">
    <citation type="submission" date="2023-04" db="EMBL/GenBank/DDBJ databases">
        <title>Ambrosiozyma monospora NBRC 10751.</title>
        <authorList>
            <person name="Ichikawa N."/>
            <person name="Sato H."/>
            <person name="Tonouchi N."/>
        </authorList>
    </citation>
    <scope>NUCLEOTIDE SEQUENCE</scope>
    <source>
        <strain evidence="1">NBRC 10751</strain>
    </source>
</reference>
<comment type="caution">
    <text evidence="1">The sequence shown here is derived from an EMBL/GenBank/DDBJ whole genome shotgun (WGS) entry which is preliminary data.</text>
</comment>
<dbReference type="EMBL" id="BSXS01016120">
    <property type="protein sequence ID" value="GMF07317.1"/>
    <property type="molecule type" value="Genomic_DNA"/>
</dbReference>